<dbReference type="Proteomes" id="UP001295684">
    <property type="component" value="Unassembled WGS sequence"/>
</dbReference>
<dbReference type="InterPro" id="IPR007175">
    <property type="entry name" value="Rpr2/Snm1/Rpp21"/>
</dbReference>
<comment type="caution">
    <text evidence="5">The sequence shown here is derived from an EMBL/GenBank/DDBJ whole genome shotgun (WGS) entry which is preliminary data.</text>
</comment>
<dbReference type="Pfam" id="PF04032">
    <property type="entry name" value="Rpr2"/>
    <property type="match status" value="1"/>
</dbReference>
<evidence type="ECO:0000256" key="4">
    <source>
        <dbReference type="ARBA" id="ARBA00038402"/>
    </source>
</evidence>
<evidence type="ECO:0000313" key="6">
    <source>
        <dbReference type="Proteomes" id="UP001295684"/>
    </source>
</evidence>
<evidence type="ECO:0000256" key="2">
    <source>
        <dbReference type="ARBA" id="ARBA00022723"/>
    </source>
</evidence>
<dbReference type="AlphaFoldDB" id="A0AAD1Y5G2"/>
<dbReference type="Gene3D" id="6.20.50.20">
    <property type="match status" value="1"/>
</dbReference>
<keyword evidence="3" id="KW-0862">Zinc</keyword>
<sequence length="108" mass="12699">MEYYIEAQDDEDKKLDYLSKIRQYWEKSNNPNSETLSRYFLWKMMREAEDSNDNIERAVEGKFCPTCGSLYVPTVNAKIKTKTKSGKKRKTVVSIKCLKCKNTHSFIL</sequence>
<dbReference type="PANTHER" id="PTHR14742:SF0">
    <property type="entry name" value="RIBONUCLEASE P PROTEIN SUBUNIT P21"/>
    <property type="match status" value="1"/>
</dbReference>
<protein>
    <submittedName>
        <fullName evidence="5">Uncharacterized protein</fullName>
    </submittedName>
</protein>
<accession>A0AAD1Y5G2</accession>
<dbReference type="GO" id="GO:0005655">
    <property type="term" value="C:nucleolar ribonuclease P complex"/>
    <property type="evidence" value="ECO:0007669"/>
    <property type="project" value="TreeGrafter"/>
</dbReference>
<proteinExistence type="inferred from homology"/>
<dbReference type="EMBL" id="CAMPGE010027203">
    <property type="protein sequence ID" value="CAI2384854.1"/>
    <property type="molecule type" value="Genomic_DNA"/>
</dbReference>
<keyword evidence="6" id="KW-1185">Reference proteome</keyword>
<gene>
    <name evidence="5" type="ORF">ECRASSUSDP1_LOCUS26394</name>
</gene>
<keyword evidence="1" id="KW-0819">tRNA processing</keyword>
<evidence type="ECO:0000256" key="1">
    <source>
        <dbReference type="ARBA" id="ARBA00022694"/>
    </source>
</evidence>
<evidence type="ECO:0000256" key="3">
    <source>
        <dbReference type="ARBA" id="ARBA00022833"/>
    </source>
</evidence>
<dbReference type="PANTHER" id="PTHR14742">
    <property type="entry name" value="RIBONUCLEASE P SUBUNIT P21"/>
    <property type="match status" value="1"/>
</dbReference>
<dbReference type="GO" id="GO:0008033">
    <property type="term" value="P:tRNA processing"/>
    <property type="evidence" value="ECO:0007669"/>
    <property type="project" value="UniProtKB-KW"/>
</dbReference>
<organism evidence="5 6">
    <name type="scientific">Euplotes crassus</name>
    <dbReference type="NCBI Taxonomy" id="5936"/>
    <lineage>
        <taxon>Eukaryota</taxon>
        <taxon>Sar</taxon>
        <taxon>Alveolata</taxon>
        <taxon>Ciliophora</taxon>
        <taxon>Intramacronucleata</taxon>
        <taxon>Spirotrichea</taxon>
        <taxon>Hypotrichia</taxon>
        <taxon>Euplotida</taxon>
        <taxon>Euplotidae</taxon>
        <taxon>Moneuplotes</taxon>
    </lineage>
</organism>
<reference evidence="5" key="1">
    <citation type="submission" date="2023-07" db="EMBL/GenBank/DDBJ databases">
        <authorList>
            <consortium name="AG Swart"/>
            <person name="Singh M."/>
            <person name="Singh A."/>
            <person name="Seah K."/>
            <person name="Emmerich C."/>
        </authorList>
    </citation>
    <scope>NUCLEOTIDE SEQUENCE</scope>
    <source>
        <strain evidence="5">DP1</strain>
    </source>
</reference>
<comment type="similarity">
    <text evidence="4">Belongs to the eukaryotic/archaeal RNase P protein component 4 family.</text>
</comment>
<name>A0AAD1Y5G2_EUPCR</name>
<dbReference type="GO" id="GO:0046872">
    <property type="term" value="F:metal ion binding"/>
    <property type="evidence" value="ECO:0007669"/>
    <property type="project" value="UniProtKB-KW"/>
</dbReference>
<evidence type="ECO:0000313" key="5">
    <source>
        <dbReference type="EMBL" id="CAI2384854.1"/>
    </source>
</evidence>
<keyword evidence="2" id="KW-0479">Metal-binding</keyword>